<sequence>MEAIKLRDGFCWTGIIDDKLRVFDIVMYTEFGTTYNSYVMKTGDKVVLFETAKARFFDDYLEKLKEVIDVTKIDYLVTSHTEPDHAGSVERLLDYSPQMKILATPCAISFLKEIVNRDFVSIAVKDDQRMTIGKRTLHFMLVPNLHWPDTMYTFIEEEQILVTCDSFGSHYCLKEVVSDKIQKEDDYLKALRYYFDCIIGPYKPFMLKALDRVESLDISMVCTGHGPVLVGDRIKQVMALYREWSTVVNPNRKKTVIIPYVSAYGYTGMLAEKIAQGIADSGDIDVRSYDMVTADAAKVQEELQFADGMLFGTPTIIAEALRPIWDLTLGMFSVTHGGKYAGAFGSYGWSGEGVPHITERLKQLKMKVVDGFKVRFKPSDADLVGAYEFGYQFGCLVQSKKPGTAAAKGGRRLVKCLVCGEIFDSSIEICPVCGVGRENFVPVEDAANDFTNNTANDYLILGNGAAGFNAAKAIRERDATGRITMVSEEPYPSYNRPMLTKSLVAGLEPEQIAMVDAPWYEENQVHQMLGKRVESVDTDARQALLDDGTKLRFTKLIYALGSECFIPPMEGSGLPEVAAIRRLSDVRRVEALMKSTEKAVVIGGGVLGLEAAWELKKAGIEVTVLEMAPSLMGRQMDESSGEQLKIIASKAGVVIRTGVNVEAIEGDGHVSGVRLKTGEVVEAGMVIVSAGIRANIELAKKMGLETKKGVVVNERMETSVSGIYACGDCAQYHDGNYGIWPEAVEQGKTAGANAAGDSLEYTPVPAALTFHGMNTALFAAGDNGRNPNLYYKTVEFRDMGKEQYRKYYFLNNRMSGVILMGDLSRMAAMTEALENHATYQEVMEN</sequence>
<evidence type="ECO:0000256" key="4">
    <source>
        <dbReference type="ARBA" id="ARBA00022448"/>
    </source>
</evidence>
<dbReference type="SUPFAM" id="SSF51905">
    <property type="entry name" value="FAD/NAD(P)-binding domain"/>
    <property type="match status" value="2"/>
</dbReference>
<protein>
    <submittedName>
        <fullName evidence="11">Pyridine nucleotide-disulfide oxidoreductase</fullName>
    </submittedName>
</protein>
<dbReference type="EMBL" id="QRZM01000001">
    <property type="protein sequence ID" value="RGV78901.1"/>
    <property type="molecule type" value="Genomic_DNA"/>
</dbReference>
<name>A0A412ZFB1_9FIRM</name>
<dbReference type="InterPro" id="IPR023753">
    <property type="entry name" value="FAD/NAD-binding_dom"/>
</dbReference>
<dbReference type="InterPro" id="IPR036866">
    <property type="entry name" value="RibonucZ/Hydroxyglut_hydro"/>
</dbReference>
<feature type="domain" description="Rubredoxin-like" evidence="10">
    <location>
        <begin position="411"/>
        <end position="443"/>
    </location>
</feature>
<proteinExistence type="inferred from homology"/>
<dbReference type="PANTHER" id="PTHR32145:SF11">
    <property type="entry name" value="DIFLAVIN FLAVOPROTEIN A 2-RELATED"/>
    <property type="match status" value="1"/>
</dbReference>
<evidence type="ECO:0000256" key="6">
    <source>
        <dbReference type="ARBA" id="ARBA00022827"/>
    </source>
</evidence>
<keyword evidence="7" id="KW-0249">Electron transport</keyword>
<evidence type="ECO:0000256" key="1">
    <source>
        <dbReference type="ARBA" id="ARBA00001962"/>
    </source>
</evidence>
<dbReference type="PROSITE" id="PS50902">
    <property type="entry name" value="FLAVODOXIN_LIKE"/>
    <property type="match status" value="1"/>
</dbReference>
<dbReference type="SUPFAM" id="SSF57802">
    <property type="entry name" value="Rubredoxin-like"/>
    <property type="match status" value="1"/>
</dbReference>
<dbReference type="Pfam" id="PF00258">
    <property type="entry name" value="Flavodoxin_1"/>
    <property type="match status" value="1"/>
</dbReference>
<dbReference type="InterPro" id="IPR029039">
    <property type="entry name" value="Flavoprotein-like_sf"/>
</dbReference>
<dbReference type="InterPro" id="IPR036188">
    <property type="entry name" value="FAD/NAD-bd_sf"/>
</dbReference>
<dbReference type="InterPro" id="IPR024934">
    <property type="entry name" value="Rubredoxin-like_dom"/>
</dbReference>
<comment type="cofactor">
    <cofactor evidence="1">
        <name>Fe cation</name>
        <dbReference type="ChEBI" id="CHEBI:24875"/>
    </cofactor>
</comment>
<comment type="similarity">
    <text evidence="3">In the N-terminal section; belongs to the zinc metallo-hydrolase group 3 family.</text>
</comment>
<reference evidence="11 12" key="1">
    <citation type="submission" date="2018-08" db="EMBL/GenBank/DDBJ databases">
        <title>A genome reference for cultivated species of the human gut microbiota.</title>
        <authorList>
            <person name="Zou Y."/>
            <person name="Xue W."/>
            <person name="Luo G."/>
        </authorList>
    </citation>
    <scope>NUCLEOTIDE SEQUENCE [LARGE SCALE GENOMIC DNA]</scope>
    <source>
        <strain evidence="11 12">AF14-18</strain>
    </source>
</reference>
<dbReference type="PRINTS" id="PR00411">
    <property type="entry name" value="PNDRDTASEI"/>
</dbReference>
<keyword evidence="5" id="KW-0285">Flavoprotein</keyword>
<dbReference type="InterPro" id="IPR008254">
    <property type="entry name" value="Flavodoxin/NO_synth"/>
</dbReference>
<evidence type="ECO:0000256" key="7">
    <source>
        <dbReference type="ARBA" id="ARBA00022982"/>
    </source>
</evidence>
<dbReference type="Gene3D" id="3.60.15.10">
    <property type="entry name" value="Ribonuclease Z/Hydroxyacylglutathione hydrolase-like"/>
    <property type="match status" value="1"/>
</dbReference>
<dbReference type="SMART" id="SM00849">
    <property type="entry name" value="Lactamase_B"/>
    <property type="match status" value="1"/>
</dbReference>
<comment type="caution">
    <text evidence="11">The sequence shown here is derived from an EMBL/GenBank/DDBJ whole genome shotgun (WGS) entry which is preliminary data.</text>
</comment>
<dbReference type="PRINTS" id="PR00368">
    <property type="entry name" value="FADPNR"/>
</dbReference>
<evidence type="ECO:0000313" key="12">
    <source>
        <dbReference type="Proteomes" id="UP000284543"/>
    </source>
</evidence>
<dbReference type="InterPro" id="IPR001279">
    <property type="entry name" value="Metallo-B-lactamas"/>
</dbReference>
<dbReference type="Pfam" id="PF07992">
    <property type="entry name" value="Pyr_redox_2"/>
    <property type="match status" value="1"/>
</dbReference>
<evidence type="ECO:0000256" key="5">
    <source>
        <dbReference type="ARBA" id="ARBA00022630"/>
    </source>
</evidence>
<gene>
    <name evidence="11" type="ORF">DWW02_04020</name>
</gene>
<dbReference type="PROSITE" id="PS50903">
    <property type="entry name" value="RUBREDOXIN_LIKE"/>
    <property type="match status" value="1"/>
</dbReference>
<accession>A0A412ZFB1</accession>
<keyword evidence="6" id="KW-0274">FAD</keyword>
<dbReference type="GO" id="GO:0016651">
    <property type="term" value="F:oxidoreductase activity, acting on NAD(P)H"/>
    <property type="evidence" value="ECO:0007669"/>
    <property type="project" value="UniProtKB-ARBA"/>
</dbReference>
<organism evidence="11 12">
    <name type="scientific">Enterocloster bolteae</name>
    <dbReference type="NCBI Taxonomy" id="208479"/>
    <lineage>
        <taxon>Bacteria</taxon>
        <taxon>Bacillati</taxon>
        <taxon>Bacillota</taxon>
        <taxon>Clostridia</taxon>
        <taxon>Lachnospirales</taxon>
        <taxon>Lachnospiraceae</taxon>
        <taxon>Enterocloster</taxon>
    </lineage>
</organism>
<dbReference type="Gene3D" id="2.20.28.10">
    <property type="match status" value="1"/>
</dbReference>
<dbReference type="RefSeq" id="WP_118017540.1">
    <property type="nucleotide sequence ID" value="NZ_CAUHGS010000001.1"/>
</dbReference>
<keyword evidence="8" id="KW-0408">Iron</keyword>
<dbReference type="AlphaFoldDB" id="A0A412ZFB1"/>
<dbReference type="InterPro" id="IPR041575">
    <property type="entry name" value="Rubredoxin_C"/>
</dbReference>
<dbReference type="Gene3D" id="3.30.390.30">
    <property type="match status" value="1"/>
</dbReference>
<dbReference type="InterPro" id="IPR016156">
    <property type="entry name" value="FAD/NAD-linked_Rdtase_dimer_sf"/>
</dbReference>
<dbReference type="Pfam" id="PF18267">
    <property type="entry name" value="Rubredoxin_C"/>
    <property type="match status" value="1"/>
</dbReference>
<dbReference type="SUPFAM" id="SSF56281">
    <property type="entry name" value="Metallo-hydrolase/oxidoreductase"/>
    <property type="match status" value="1"/>
</dbReference>
<feature type="domain" description="Flavodoxin-like" evidence="9">
    <location>
        <begin position="256"/>
        <end position="394"/>
    </location>
</feature>
<dbReference type="Pfam" id="PF19583">
    <property type="entry name" value="ODP"/>
    <property type="match status" value="1"/>
</dbReference>
<dbReference type="Gene3D" id="3.40.50.360">
    <property type="match status" value="1"/>
</dbReference>
<evidence type="ECO:0000259" key="10">
    <source>
        <dbReference type="PROSITE" id="PS50903"/>
    </source>
</evidence>
<evidence type="ECO:0000256" key="2">
    <source>
        <dbReference type="ARBA" id="ARBA00001974"/>
    </source>
</evidence>
<dbReference type="Proteomes" id="UP000284543">
    <property type="component" value="Unassembled WGS sequence"/>
</dbReference>
<dbReference type="InterPro" id="IPR051285">
    <property type="entry name" value="NADH_oxidoreductase_modular"/>
</dbReference>
<evidence type="ECO:0000259" key="9">
    <source>
        <dbReference type="PROSITE" id="PS50902"/>
    </source>
</evidence>
<evidence type="ECO:0000256" key="3">
    <source>
        <dbReference type="ARBA" id="ARBA00007121"/>
    </source>
</evidence>
<evidence type="ECO:0000256" key="8">
    <source>
        <dbReference type="ARBA" id="ARBA00023004"/>
    </source>
</evidence>
<keyword evidence="4" id="KW-0813">Transport</keyword>
<dbReference type="Gene3D" id="3.50.50.60">
    <property type="entry name" value="FAD/NAD(P)-binding domain"/>
    <property type="match status" value="2"/>
</dbReference>
<dbReference type="InterPro" id="IPR045761">
    <property type="entry name" value="ODP_dom"/>
</dbReference>
<dbReference type="SUPFAM" id="SSF52218">
    <property type="entry name" value="Flavoproteins"/>
    <property type="match status" value="1"/>
</dbReference>
<dbReference type="PANTHER" id="PTHR32145">
    <property type="entry name" value="DIFLAVIN FLAVOPROTEIN A 2-RELATED"/>
    <property type="match status" value="1"/>
</dbReference>
<comment type="cofactor">
    <cofactor evidence="2">
        <name>FAD</name>
        <dbReference type="ChEBI" id="CHEBI:57692"/>
    </cofactor>
</comment>
<dbReference type="GO" id="GO:0010181">
    <property type="term" value="F:FMN binding"/>
    <property type="evidence" value="ECO:0007669"/>
    <property type="project" value="InterPro"/>
</dbReference>
<evidence type="ECO:0000313" key="11">
    <source>
        <dbReference type="EMBL" id="RGV78901.1"/>
    </source>
</evidence>
<dbReference type="GO" id="GO:0005506">
    <property type="term" value="F:iron ion binding"/>
    <property type="evidence" value="ECO:0007669"/>
    <property type="project" value="InterPro"/>
</dbReference>
<dbReference type="CDD" id="cd00350">
    <property type="entry name" value="rubredoxin_like"/>
    <property type="match status" value="1"/>
</dbReference>
<dbReference type="CDD" id="cd07709">
    <property type="entry name" value="flavodiiron_proteins_MBL-fold"/>
    <property type="match status" value="1"/>
</dbReference>